<dbReference type="PANTHER" id="PTHR33991">
    <property type="entry name" value="DNA REPAIR PROTEIN RECO"/>
    <property type="match status" value="1"/>
</dbReference>
<dbReference type="Proteomes" id="UP001314903">
    <property type="component" value="Unassembled WGS sequence"/>
</dbReference>
<dbReference type="RefSeq" id="WP_209658304.1">
    <property type="nucleotide sequence ID" value="NZ_JAGGLI010000001.1"/>
</dbReference>
<evidence type="ECO:0000256" key="7">
    <source>
        <dbReference type="HAMAP-Rule" id="MF_00201"/>
    </source>
</evidence>
<dbReference type="Gene3D" id="2.40.50.140">
    <property type="entry name" value="Nucleic acid-binding proteins"/>
    <property type="match status" value="1"/>
</dbReference>
<evidence type="ECO:0000256" key="5">
    <source>
        <dbReference type="ARBA" id="ARBA00023204"/>
    </source>
</evidence>
<protein>
    <recommendedName>
        <fullName evidence="2 7">DNA repair protein RecO</fullName>
    </recommendedName>
    <alternativeName>
        <fullName evidence="6 7">Recombination protein O</fullName>
    </alternativeName>
</protein>
<evidence type="ECO:0000259" key="8">
    <source>
        <dbReference type="Pfam" id="PF11967"/>
    </source>
</evidence>
<dbReference type="InterPro" id="IPR037278">
    <property type="entry name" value="ARFGAP/RecO"/>
</dbReference>
<comment type="similarity">
    <text evidence="1 7">Belongs to the RecO family.</text>
</comment>
<dbReference type="InterPro" id="IPR022572">
    <property type="entry name" value="DNA_rep/recomb_RecO_N"/>
</dbReference>
<comment type="function">
    <text evidence="7">Involved in DNA repair and RecF pathway recombination.</text>
</comment>
<accession>A0ABS4KF13</accession>
<comment type="caution">
    <text evidence="9">The sequence shown here is derived from an EMBL/GenBank/DDBJ whole genome shotgun (WGS) entry which is preliminary data.</text>
</comment>
<name>A0ABS4KF13_9FIRM</name>
<keyword evidence="10" id="KW-1185">Reference proteome</keyword>
<dbReference type="InterPro" id="IPR042242">
    <property type="entry name" value="RecO_C"/>
</dbReference>
<proteinExistence type="inferred from homology"/>
<gene>
    <name evidence="7" type="primary">recO</name>
    <name evidence="9" type="ORF">J2Z35_000137</name>
</gene>
<evidence type="ECO:0000256" key="1">
    <source>
        <dbReference type="ARBA" id="ARBA00007452"/>
    </source>
</evidence>
<evidence type="ECO:0000256" key="3">
    <source>
        <dbReference type="ARBA" id="ARBA00022763"/>
    </source>
</evidence>
<dbReference type="Gene3D" id="1.20.1440.120">
    <property type="entry name" value="Recombination protein O, C-terminal domain"/>
    <property type="match status" value="1"/>
</dbReference>
<sequence length="244" mass="27932">MYIETEGIVIKAVKYSESDLILTILSRKFGKIGVYAKGARRVKSPMMSSTQPFALSMFSLTPTSGSFRLQRADLIKNYYRLSSVLDKYYYGSYFMEFCEKVLMENQTNIRLFDLLKEGLDILEYTANYRLLRIIFELKSLEYVGLKPEVLKCSNCGIIDLRASTMFSVSEGGLVCLDCSSQLKSLIKLDPSTVRLIKYIYENDITKSSEAKVSDILIAEARNLIDFYFKEHLGVLHLKSLEFLI</sequence>
<keyword evidence="5 7" id="KW-0234">DNA repair</keyword>
<dbReference type="Pfam" id="PF02565">
    <property type="entry name" value="RecO_C"/>
    <property type="match status" value="1"/>
</dbReference>
<dbReference type="NCBIfam" id="TIGR00613">
    <property type="entry name" value="reco"/>
    <property type="match status" value="1"/>
</dbReference>
<keyword evidence="4 7" id="KW-0233">DNA recombination</keyword>
<dbReference type="EMBL" id="JAGGLI010000001">
    <property type="protein sequence ID" value="MBP2026348.1"/>
    <property type="molecule type" value="Genomic_DNA"/>
</dbReference>
<dbReference type="InterPro" id="IPR003717">
    <property type="entry name" value="RecO"/>
</dbReference>
<dbReference type="Pfam" id="PF11967">
    <property type="entry name" value="RecO_N"/>
    <property type="match status" value="1"/>
</dbReference>
<keyword evidence="3 7" id="KW-0227">DNA damage</keyword>
<evidence type="ECO:0000256" key="4">
    <source>
        <dbReference type="ARBA" id="ARBA00023172"/>
    </source>
</evidence>
<organism evidence="9 10">
    <name type="scientific">Acetoanaerobium pronyense</name>
    <dbReference type="NCBI Taxonomy" id="1482736"/>
    <lineage>
        <taxon>Bacteria</taxon>
        <taxon>Bacillati</taxon>
        <taxon>Bacillota</taxon>
        <taxon>Clostridia</taxon>
        <taxon>Peptostreptococcales</taxon>
        <taxon>Filifactoraceae</taxon>
        <taxon>Acetoanaerobium</taxon>
    </lineage>
</organism>
<feature type="domain" description="DNA replication/recombination mediator RecO N-terminal" evidence="8">
    <location>
        <begin position="1"/>
        <end position="78"/>
    </location>
</feature>
<dbReference type="HAMAP" id="MF_00201">
    <property type="entry name" value="RecO"/>
    <property type="match status" value="1"/>
</dbReference>
<evidence type="ECO:0000313" key="9">
    <source>
        <dbReference type="EMBL" id="MBP2026348.1"/>
    </source>
</evidence>
<evidence type="ECO:0000256" key="6">
    <source>
        <dbReference type="ARBA" id="ARBA00033409"/>
    </source>
</evidence>
<dbReference type="SUPFAM" id="SSF50249">
    <property type="entry name" value="Nucleic acid-binding proteins"/>
    <property type="match status" value="1"/>
</dbReference>
<dbReference type="SUPFAM" id="SSF57863">
    <property type="entry name" value="ArfGap/RecO-like zinc finger"/>
    <property type="match status" value="1"/>
</dbReference>
<dbReference type="PANTHER" id="PTHR33991:SF1">
    <property type="entry name" value="DNA REPAIR PROTEIN RECO"/>
    <property type="match status" value="1"/>
</dbReference>
<evidence type="ECO:0000313" key="10">
    <source>
        <dbReference type="Proteomes" id="UP001314903"/>
    </source>
</evidence>
<dbReference type="InterPro" id="IPR012340">
    <property type="entry name" value="NA-bd_OB-fold"/>
</dbReference>
<evidence type="ECO:0000256" key="2">
    <source>
        <dbReference type="ARBA" id="ARBA00021310"/>
    </source>
</evidence>
<reference evidence="9 10" key="1">
    <citation type="submission" date="2021-03" db="EMBL/GenBank/DDBJ databases">
        <title>Genomic Encyclopedia of Type Strains, Phase IV (KMG-IV): sequencing the most valuable type-strain genomes for metagenomic binning, comparative biology and taxonomic classification.</title>
        <authorList>
            <person name="Goeker M."/>
        </authorList>
    </citation>
    <scope>NUCLEOTIDE SEQUENCE [LARGE SCALE GENOMIC DNA]</scope>
    <source>
        <strain evidence="9 10">DSM 27512</strain>
    </source>
</reference>